<dbReference type="GO" id="GO:0003899">
    <property type="term" value="F:DNA-directed RNA polymerase activity"/>
    <property type="evidence" value="ECO:0007669"/>
    <property type="project" value="UniProtKB-EC"/>
</dbReference>
<dbReference type="InterPro" id="IPR015712">
    <property type="entry name" value="DNA-dir_RNA_pol_su2"/>
</dbReference>
<protein>
    <recommendedName>
        <fullName evidence="8">DNA-directed RNA polymerase subunit beta</fullName>
        <ecNumber evidence="8">2.7.7.6</ecNumber>
    </recommendedName>
</protein>
<dbReference type="Pfam" id="PF06883">
    <property type="entry name" value="RNA_pol_Rpa2_4"/>
    <property type="match status" value="1"/>
</dbReference>
<dbReference type="InterPro" id="IPR007120">
    <property type="entry name" value="DNA-dir_RNAP_su2_dom"/>
</dbReference>
<dbReference type="InterPro" id="IPR007644">
    <property type="entry name" value="RNA_pol_bsu_protrusion"/>
</dbReference>
<dbReference type="GO" id="GO:0000428">
    <property type="term" value="C:DNA-directed RNA polymerase complex"/>
    <property type="evidence" value="ECO:0007669"/>
    <property type="project" value="UniProtKB-KW"/>
</dbReference>
<dbReference type="FunFam" id="2.40.270.10:FF:000006">
    <property type="entry name" value="DNA-directed RNA polymerase subunit beta"/>
    <property type="match status" value="1"/>
</dbReference>
<evidence type="ECO:0000313" key="16">
    <source>
        <dbReference type="Proteomes" id="UP000041254"/>
    </source>
</evidence>
<evidence type="ECO:0000259" key="13">
    <source>
        <dbReference type="Pfam" id="PF04565"/>
    </source>
</evidence>
<feature type="compositionally biased region" description="Basic residues" evidence="9">
    <location>
        <begin position="9"/>
        <end position="20"/>
    </location>
</feature>
<dbReference type="GO" id="GO:0005634">
    <property type="term" value="C:nucleus"/>
    <property type="evidence" value="ECO:0007669"/>
    <property type="project" value="UniProtKB-SubCell"/>
</dbReference>
<dbReference type="PhylomeDB" id="A0A0G4G9G0"/>
<dbReference type="Gene3D" id="2.40.270.10">
    <property type="entry name" value="DNA-directed RNA polymerase, subunit 2, domain 6"/>
    <property type="match status" value="2"/>
</dbReference>
<dbReference type="InterPro" id="IPR037033">
    <property type="entry name" value="DNA-dir_RNAP_su2_hyb_sf"/>
</dbReference>
<feature type="domain" description="RNA polymerase beta subunit protrusion" evidence="12">
    <location>
        <begin position="46"/>
        <end position="425"/>
    </location>
</feature>
<evidence type="ECO:0000256" key="4">
    <source>
        <dbReference type="ARBA" id="ARBA00022679"/>
    </source>
</evidence>
<evidence type="ECO:0000256" key="9">
    <source>
        <dbReference type="SAM" id="MobiDB-lite"/>
    </source>
</evidence>
<evidence type="ECO:0000256" key="5">
    <source>
        <dbReference type="ARBA" id="ARBA00022695"/>
    </source>
</evidence>
<comment type="similarity">
    <text evidence="2 8">Belongs to the RNA polymerase beta chain family.</text>
</comment>
<feature type="region of interest" description="Disordered" evidence="9">
    <location>
        <begin position="1"/>
        <end position="37"/>
    </location>
</feature>
<feature type="domain" description="RNA polymerase Rpb2" evidence="13">
    <location>
        <begin position="498"/>
        <end position="562"/>
    </location>
</feature>
<dbReference type="GO" id="GO:0006351">
    <property type="term" value="P:DNA-templated transcription"/>
    <property type="evidence" value="ECO:0007669"/>
    <property type="project" value="InterPro"/>
</dbReference>
<dbReference type="FunCoup" id="A0A0G4G9G0">
    <property type="interactions" value="414"/>
</dbReference>
<dbReference type="EC" id="2.7.7.6" evidence="8"/>
<comment type="subcellular location">
    <subcellularLocation>
        <location evidence="1">Nucleus</location>
    </subcellularLocation>
</comment>
<comment type="catalytic activity">
    <reaction evidence="8">
        <text>RNA(n) + a ribonucleoside 5'-triphosphate = RNA(n+1) + diphosphate</text>
        <dbReference type="Rhea" id="RHEA:21248"/>
        <dbReference type="Rhea" id="RHEA-COMP:14527"/>
        <dbReference type="Rhea" id="RHEA-COMP:17342"/>
        <dbReference type="ChEBI" id="CHEBI:33019"/>
        <dbReference type="ChEBI" id="CHEBI:61557"/>
        <dbReference type="ChEBI" id="CHEBI:140395"/>
        <dbReference type="EC" id="2.7.7.6"/>
    </reaction>
</comment>
<dbReference type="CDD" id="cd00653">
    <property type="entry name" value="RNA_pol_B_RPB2"/>
    <property type="match status" value="1"/>
</dbReference>
<evidence type="ECO:0000256" key="7">
    <source>
        <dbReference type="ARBA" id="ARBA00023242"/>
    </source>
</evidence>
<dbReference type="InterPro" id="IPR037034">
    <property type="entry name" value="RNA_pol_Rpb2_2_sf"/>
</dbReference>
<dbReference type="STRING" id="1169540.A0A0G4G9G0"/>
<dbReference type="SUPFAM" id="SSF64484">
    <property type="entry name" value="beta and beta-prime subunits of DNA dependent RNA-polymerase"/>
    <property type="match status" value="1"/>
</dbReference>
<gene>
    <name evidence="15" type="ORF">Vbra_22055</name>
</gene>
<feature type="domain" description="RNA polymerase Rpb2" evidence="11">
    <location>
        <begin position="1361"/>
        <end position="1465"/>
    </location>
</feature>
<dbReference type="Pfam" id="PF04565">
    <property type="entry name" value="RNA_pol_Rpb2_3"/>
    <property type="match status" value="1"/>
</dbReference>
<dbReference type="PANTHER" id="PTHR20856">
    <property type="entry name" value="DNA-DIRECTED RNA POLYMERASE I SUBUNIT 2"/>
    <property type="match status" value="1"/>
</dbReference>
<dbReference type="PROSITE" id="PS01166">
    <property type="entry name" value="RNA_POL_BETA"/>
    <property type="match status" value="1"/>
</dbReference>
<dbReference type="InterPro" id="IPR009674">
    <property type="entry name" value="Rpa2_dom_4"/>
</dbReference>
<dbReference type="Gene3D" id="3.90.1100.10">
    <property type="match status" value="2"/>
</dbReference>
<dbReference type="Gene3D" id="2.40.50.150">
    <property type="match status" value="1"/>
</dbReference>
<dbReference type="OMA" id="FFGVVHY"/>
<evidence type="ECO:0000256" key="2">
    <source>
        <dbReference type="ARBA" id="ARBA00006835"/>
    </source>
</evidence>
<feature type="region of interest" description="Disordered" evidence="9">
    <location>
        <begin position="768"/>
        <end position="813"/>
    </location>
</feature>
<keyword evidence="4 8" id="KW-0808">Transferase</keyword>
<dbReference type="VEuPathDB" id="CryptoDB:Vbra_22055"/>
<accession>A0A0G4G9G0</accession>
<reference evidence="15 16" key="1">
    <citation type="submission" date="2014-11" db="EMBL/GenBank/DDBJ databases">
        <authorList>
            <person name="Zhu J."/>
            <person name="Qi W."/>
            <person name="Song R."/>
        </authorList>
    </citation>
    <scope>NUCLEOTIDE SEQUENCE [LARGE SCALE GENOMIC DNA]</scope>
</reference>
<feature type="compositionally biased region" description="Acidic residues" evidence="9">
    <location>
        <begin position="798"/>
        <end position="808"/>
    </location>
</feature>
<dbReference type="Gene3D" id="3.90.1110.10">
    <property type="entry name" value="RNA polymerase Rpb2, domain 2"/>
    <property type="match status" value="1"/>
</dbReference>
<evidence type="ECO:0000313" key="15">
    <source>
        <dbReference type="EMBL" id="CEM25314.1"/>
    </source>
</evidence>
<evidence type="ECO:0000256" key="3">
    <source>
        <dbReference type="ARBA" id="ARBA00022478"/>
    </source>
</evidence>
<dbReference type="OrthoDB" id="10248617at2759"/>
<keyword evidence="16" id="KW-1185">Reference proteome</keyword>
<feature type="domain" description="DNA-directed RNA polymerase I subunit RPA2" evidence="14">
    <location>
        <begin position="611"/>
        <end position="668"/>
    </location>
</feature>
<feature type="region of interest" description="Disordered" evidence="9">
    <location>
        <begin position="1519"/>
        <end position="1551"/>
    </location>
</feature>
<dbReference type="InterPro" id="IPR007641">
    <property type="entry name" value="RNA_pol_Rpb2_7"/>
</dbReference>
<dbReference type="Pfam" id="PF04560">
    <property type="entry name" value="RNA_pol_Rpb2_7"/>
    <property type="match status" value="1"/>
</dbReference>
<evidence type="ECO:0000256" key="8">
    <source>
        <dbReference type="RuleBase" id="RU363031"/>
    </source>
</evidence>
<keyword evidence="6 8" id="KW-0804">Transcription</keyword>
<organism evidence="15 16">
    <name type="scientific">Vitrella brassicaformis (strain CCMP3155)</name>
    <dbReference type="NCBI Taxonomy" id="1169540"/>
    <lineage>
        <taxon>Eukaryota</taxon>
        <taxon>Sar</taxon>
        <taxon>Alveolata</taxon>
        <taxon>Colpodellida</taxon>
        <taxon>Vitrellaceae</taxon>
        <taxon>Vitrella</taxon>
    </lineage>
</organism>
<feature type="compositionally biased region" description="Polar residues" evidence="9">
    <location>
        <begin position="27"/>
        <end position="37"/>
    </location>
</feature>
<dbReference type="GO" id="GO:0032549">
    <property type="term" value="F:ribonucleoside binding"/>
    <property type="evidence" value="ECO:0007669"/>
    <property type="project" value="InterPro"/>
</dbReference>
<dbReference type="Proteomes" id="UP000041254">
    <property type="component" value="Unassembled WGS sequence"/>
</dbReference>
<evidence type="ECO:0000256" key="6">
    <source>
        <dbReference type="ARBA" id="ARBA00023163"/>
    </source>
</evidence>
<evidence type="ECO:0000259" key="10">
    <source>
        <dbReference type="Pfam" id="PF00562"/>
    </source>
</evidence>
<evidence type="ECO:0000259" key="14">
    <source>
        <dbReference type="Pfam" id="PF06883"/>
    </source>
</evidence>
<name>A0A0G4G9G0_VITBC</name>
<feature type="domain" description="DNA-directed RNA polymerase subunit 2 hybrid-binding" evidence="10">
    <location>
        <begin position="921"/>
        <end position="1359"/>
    </location>
</feature>
<feature type="compositionally biased region" description="Low complexity" evidence="9">
    <location>
        <begin position="1524"/>
        <end position="1533"/>
    </location>
</feature>
<keyword evidence="3 8" id="KW-0240">DNA-directed RNA polymerase</keyword>
<dbReference type="InterPro" id="IPR007121">
    <property type="entry name" value="RNA_pol_bsu_CS"/>
</dbReference>
<proteinExistence type="inferred from homology"/>
<evidence type="ECO:0000259" key="11">
    <source>
        <dbReference type="Pfam" id="PF04560"/>
    </source>
</evidence>
<dbReference type="InterPro" id="IPR007645">
    <property type="entry name" value="RNA_pol_Rpb2_3"/>
</dbReference>
<evidence type="ECO:0000256" key="1">
    <source>
        <dbReference type="ARBA" id="ARBA00004123"/>
    </source>
</evidence>
<dbReference type="GO" id="GO:0003677">
    <property type="term" value="F:DNA binding"/>
    <property type="evidence" value="ECO:0007669"/>
    <property type="project" value="InterPro"/>
</dbReference>
<dbReference type="InterPro" id="IPR014724">
    <property type="entry name" value="RNA_pol_RPB2_OB-fold"/>
</dbReference>
<keyword evidence="7" id="KW-0539">Nucleus</keyword>
<keyword evidence="5 8" id="KW-0548">Nucleotidyltransferase</keyword>
<dbReference type="Pfam" id="PF04563">
    <property type="entry name" value="RNA_pol_Rpb2_1"/>
    <property type="match status" value="1"/>
</dbReference>
<dbReference type="Gene3D" id="3.90.1800.10">
    <property type="entry name" value="RNA polymerase alpha subunit dimerisation domain"/>
    <property type="match status" value="1"/>
</dbReference>
<comment type="function">
    <text evidence="8">DNA-dependent RNA polymerase catalyzes the transcription of DNA into RNA using the four ribonucleoside triphosphates as substrates.</text>
</comment>
<dbReference type="InParanoid" id="A0A0G4G9G0"/>
<evidence type="ECO:0000259" key="12">
    <source>
        <dbReference type="Pfam" id="PF04563"/>
    </source>
</evidence>
<dbReference type="Pfam" id="PF00562">
    <property type="entry name" value="RNA_pol_Rpb2_6"/>
    <property type="match status" value="1"/>
</dbReference>
<sequence>MRSAERPRTPHPTKRARPTKPHAPTSHPVTTNQPASQPTPLVKKAVFSHIQSFNWFLQSALPRIVAELPAFEVDPHEDFDWRSSFPRPTPPKISLKFWLRSVEVGRPTRFEDTMMDQTLFPNHCREARVHYAAPLTFKWAYQWSDEDEPTEVVDPAGQLPIMVQSIKCNLHGLTSEQMVAHKEDENDPGGYFIINGNERLIRFVIKQRSNYPMLLRKHAPFKRLGKLKCMITMACLRQDGSQLVNHIYSFLDGTAIFQTLIKRRSVYLPFYLLLLATNPLPAGDQCIWERLIDGDVTNMQLLFLVQTLMDDAKTRFSTLWPSLSRDKARQLLGDLIWDHIRELVSPWCSYRECSTLFLRKYVLPHVDSDAAKFDMLCFMWKKMISRAHLKGKHKTTYENVDAFAFQEVITPGQIFGAVFRDVCEQNLMRMRGSFYGEAKQARNNNADPVAHLKSAKVFERRAHGASLEISSRMINFVATGNIKTEHLDLLQTAGWSISAERINWYRFLAHFRVVQRGSRFMGSRNTMPRKLRPETWGFLCPVHTPDGSPCGLLLHLTQDAYVTSAPVGASTFDRVAKVLTRLGCLVTSANEAPPWGLPGSWAHIILDGRIIGRVQMELLERVSLSLRMWKILGFAGLPEHMEVVAIGQNCGFYYPGLYLFTTPGRVVRPVRNIRAWRPEWIGSLEQGWLNIAVFETDIFDFSVDNLCLDMRQMKRLKDQKGADSLTDKELLHICRSTDPKELSDKLDIIASQQDVKIKEIKAAIRQAKEERQARREGRERQKKKKKKQRAEGGGAGDPEVDVETSDSEDEKRAENMRIEAVVELFRIAEDRKHTFEGLDVTMMQRVLDACPAPTHEKLCVADMMDRHMKVEDILSEGVYWDMRPKEPAGTVWLDDEFDLYENSPVKYTHVEMKPSAMLSIMASLTPFSNHNQSPRNMYQCQMLKQTLGIPFHNTVYRFDVKSYHLHTPQRPIVRTHEYDSYNFDTYPCGTNAIVAVISYSGYDMEDAMIMNKASMERGLCHASVYKTKVIEAAPPGLDIKYASPYRFNNLDASGVRAVSSLDKDGLPFIGSKVTEGSPLYRIEHSATRVAKTSYYNDEEDAFVERINRISPPDVAAYRKQISQVGKKGGGAFCAERVLLKLRCNRNPIVGDKFSSRHGQKGILSRLWPHEDMPFTESGLVPDILFNPHGFPSRMTIGMLIESVAGKVAAIHGTPKQDGTPFRRFPKVRMNKPWLDNGGMRGLLTDKAKPIMKAVEGFFIRPGKMGGQKRPGVPLDEEDKGDEWDDSIDYFGKALTQAGFEYYGTEPMYSGLFGGLMEADIFIGIVYYQRLRHMVSDKAQVRATGPVDMNTRQPVKGRKRHGGIRLGEMERDSLIAHGAAFCLHDRLMHCSDEHKTYVCPSCGSFTSPVMPLRVSEMERHGLKSAALRPVPRCQACKVPCRLVALPFVLRYLCAELAAINVHVKLDLSSRGERITVPPAPESATGHWQMHKGIQPPFKEPHPHLMRHSRAGWMAGVKDEEGEGELGLPSGLERGPVLPTGGARGGVGVKREDVPDKLGVGRVVAGPQRVRQPEINEQEGEFYYYDEYDEYPDQAMVENEMDEYLGDEDAMDEDEREERMGCAE</sequence>
<dbReference type="EMBL" id="CDMY01000596">
    <property type="protein sequence ID" value="CEM25314.1"/>
    <property type="molecule type" value="Genomic_DNA"/>
</dbReference>
<feature type="compositionally biased region" description="Basic and acidic residues" evidence="9">
    <location>
        <begin position="768"/>
        <end position="779"/>
    </location>
</feature>